<evidence type="ECO:0000313" key="3">
    <source>
        <dbReference type="EMBL" id="HCO70550.1"/>
    </source>
</evidence>
<dbReference type="Proteomes" id="UP000264215">
    <property type="component" value="Unassembled WGS sequence"/>
</dbReference>
<evidence type="ECO:0000256" key="2">
    <source>
        <dbReference type="SAM" id="SignalP"/>
    </source>
</evidence>
<comment type="caution">
    <text evidence="3">The sequence shown here is derived from an EMBL/GenBank/DDBJ whole genome shotgun (WGS) entry which is preliminary data.</text>
</comment>
<dbReference type="EMBL" id="DQBS01000183">
    <property type="protein sequence ID" value="HCO70550.1"/>
    <property type="molecule type" value="Genomic_DNA"/>
</dbReference>
<gene>
    <name evidence="3" type="ORF">DIT26_08285</name>
</gene>
<protein>
    <recommendedName>
        <fullName evidence="5">DUF3887 domain-containing protein</fullName>
    </recommendedName>
</protein>
<evidence type="ECO:0000313" key="4">
    <source>
        <dbReference type="Proteomes" id="UP000264215"/>
    </source>
</evidence>
<organism evidence="3 4">
    <name type="scientific">Mesotoga infera</name>
    <dbReference type="NCBI Taxonomy" id="1236046"/>
    <lineage>
        <taxon>Bacteria</taxon>
        <taxon>Thermotogati</taxon>
        <taxon>Thermotogota</taxon>
        <taxon>Thermotogae</taxon>
        <taxon>Kosmotogales</taxon>
        <taxon>Kosmotogaceae</taxon>
        <taxon>Mesotoga</taxon>
    </lineage>
</organism>
<evidence type="ECO:0008006" key="5">
    <source>
        <dbReference type="Google" id="ProtNLM"/>
    </source>
</evidence>
<feature type="chain" id="PRO_5017767090" description="DUF3887 domain-containing protein" evidence="2">
    <location>
        <begin position="24"/>
        <end position="125"/>
    </location>
</feature>
<reference evidence="3 4" key="1">
    <citation type="journal article" date="2018" name="Nat. Biotechnol.">
        <title>A standardized bacterial taxonomy based on genome phylogeny substantially revises the tree of life.</title>
        <authorList>
            <person name="Parks D.H."/>
            <person name="Chuvochina M."/>
            <person name="Waite D.W."/>
            <person name="Rinke C."/>
            <person name="Skarshewski A."/>
            <person name="Chaumeil P.A."/>
            <person name="Hugenholtz P."/>
        </authorList>
    </citation>
    <scope>NUCLEOTIDE SEQUENCE [LARGE SCALE GENOMIC DNA]</scope>
    <source>
        <strain evidence="3">UBA9905</strain>
    </source>
</reference>
<accession>A0A3D3TN16</accession>
<keyword evidence="2" id="KW-0732">Signal</keyword>
<feature type="signal peptide" evidence="2">
    <location>
        <begin position="1"/>
        <end position="23"/>
    </location>
</feature>
<sequence length="125" mass="13785">MKRVLGYALVLLFVLSFASSAIGSSIELAKEIADSANEQIESLIETAVQKAEKFTQHYEEKGMSLVAYETLIDNLGNSLAERAFLISQSAITKIGELGHKAICYYVPVRLGYKVFLIDPILIIDD</sequence>
<evidence type="ECO:0000256" key="1">
    <source>
        <dbReference type="SAM" id="Coils"/>
    </source>
</evidence>
<keyword evidence="1" id="KW-0175">Coiled coil</keyword>
<name>A0A3D3TN16_9BACT</name>
<proteinExistence type="predicted"/>
<feature type="coiled-coil region" evidence="1">
    <location>
        <begin position="26"/>
        <end position="53"/>
    </location>
</feature>
<dbReference type="AlphaFoldDB" id="A0A3D3TN16"/>